<feature type="transmembrane region" description="Helical" evidence="1">
    <location>
        <begin position="24"/>
        <end position="41"/>
    </location>
</feature>
<accession>A0AAU7CP53</accession>
<keyword evidence="1" id="KW-0472">Membrane</keyword>
<reference evidence="2" key="1">
    <citation type="submission" date="2024-05" db="EMBL/GenBank/DDBJ databases">
        <title>Planctomycetes of the genus Singulisphaera possess chitinolytic capabilities.</title>
        <authorList>
            <person name="Ivanova A."/>
        </authorList>
    </citation>
    <scope>NUCLEOTIDE SEQUENCE</scope>
    <source>
        <strain evidence="2">Ch08T</strain>
    </source>
</reference>
<dbReference type="RefSeq" id="WP_406699622.1">
    <property type="nucleotide sequence ID" value="NZ_CP155447.1"/>
</dbReference>
<feature type="transmembrane region" description="Helical" evidence="1">
    <location>
        <begin position="61"/>
        <end position="81"/>
    </location>
</feature>
<organism evidence="2">
    <name type="scientific">Singulisphaera sp. Ch08</name>
    <dbReference type="NCBI Taxonomy" id="3120278"/>
    <lineage>
        <taxon>Bacteria</taxon>
        <taxon>Pseudomonadati</taxon>
        <taxon>Planctomycetota</taxon>
        <taxon>Planctomycetia</taxon>
        <taxon>Isosphaerales</taxon>
        <taxon>Isosphaeraceae</taxon>
        <taxon>Singulisphaera</taxon>
    </lineage>
</organism>
<name>A0AAU7CP53_9BACT</name>
<gene>
    <name evidence="2" type="ORF">V5E97_12245</name>
</gene>
<dbReference type="AlphaFoldDB" id="A0AAU7CP53"/>
<dbReference type="EMBL" id="CP155447">
    <property type="protein sequence ID" value="XBH06774.1"/>
    <property type="molecule type" value="Genomic_DNA"/>
</dbReference>
<sequence length="100" mass="10397">MIPVAVFCGIAALACFSTGSHPVTIRIIGATVFLLCLAYLASTMRDPMARAQHAPRSGVPAVAYGLCCFVVIGLPAGYAVATGRYPGWGQGAEAFHGKRK</sequence>
<keyword evidence="1" id="KW-0812">Transmembrane</keyword>
<evidence type="ECO:0000313" key="2">
    <source>
        <dbReference type="EMBL" id="XBH06774.1"/>
    </source>
</evidence>
<proteinExistence type="predicted"/>
<keyword evidence="1" id="KW-1133">Transmembrane helix</keyword>
<protein>
    <submittedName>
        <fullName evidence="2">Uncharacterized protein</fullName>
    </submittedName>
</protein>
<evidence type="ECO:0000256" key="1">
    <source>
        <dbReference type="SAM" id="Phobius"/>
    </source>
</evidence>